<keyword evidence="4" id="KW-0804">Transcription</keyword>
<gene>
    <name evidence="7" type="ORF">SanaruYs_11970</name>
</gene>
<comment type="caution">
    <text evidence="7">The sequence shown here is derived from an EMBL/GenBank/DDBJ whole genome shotgun (WGS) entry which is preliminary data.</text>
</comment>
<feature type="domain" description="RNA polymerase sigma factor 70 region 4 type 2" evidence="6">
    <location>
        <begin position="93"/>
        <end position="145"/>
    </location>
</feature>
<dbReference type="AlphaFoldDB" id="A0A401U7V5"/>
<dbReference type="InterPro" id="IPR014284">
    <property type="entry name" value="RNA_pol_sigma-70_dom"/>
</dbReference>
<sequence length="188" mass="22266">MNSLHHDLYQKIKRYVLSHVRDKQDAEDIVQDIFIKIQLQQHQVRNPEKLIGWMYRIAKNSIIDHYRLRKKEQTGMLVEVTDDRHIFNECVEQCLMELAKTLPSPYQEALELSEKQNISQTELAKRWNISYSGAKSRIQRARQMLKGKLQTLYRIETDAYGNILVCENREHCSCNAAHTLQEELNRII</sequence>
<dbReference type="Proteomes" id="UP000288227">
    <property type="component" value="Unassembled WGS sequence"/>
</dbReference>
<evidence type="ECO:0000256" key="1">
    <source>
        <dbReference type="ARBA" id="ARBA00010641"/>
    </source>
</evidence>
<dbReference type="Pfam" id="PF08281">
    <property type="entry name" value="Sigma70_r4_2"/>
    <property type="match status" value="1"/>
</dbReference>
<dbReference type="PANTHER" id="PTHR43133">
    <property type="entry name" value="RNA POLYMERASE ECF-TYPE SIGMA FACTO"/>
    <property type="match status" value="1"/>
</dbReference>
<dbReference type="GO" id="GO:0006352">
    <property type="term" value="P:DNA-templated transcription initiation"/>
    <property type="evidence" value="ECO:0007669"/>
    <property type="project" value="InterPro"/>
</dbReference>
<evidence type="ECO:0000313" key="8">
    <source>
        <dbReference type="Proteomes" id="UP000288227"/>
    </source>
</evidence>
<keyword evidence="3" id="KW-0731">Sigma factor</keyword>
<evidence type="ECO:0000259" key="6">
    <source>
        <dbReference type="Pfam" id="PF08281"/>
    </source>
</evidence>
<protein>
    <submittedName>
        <fullName evidence="7">RNA polymerase sigma factor SigZ</fullName>
    </submittedName>
</protein>
<reference evidence="7 8" key="1">
    <citation type="submission" date="2018-11" db="EMBL/GenBank/DDBJ databases">
        <title>Chryseotalea sanarue gen. nov., sp., nov., a member of the family Cytophagaceae, isolated from a brackish lake in Hamamatsu Japan.</title>
        <authorList>
            <person name="Maejima Y."/>
            <person name="Iino T."/>
            <person name="Muraguchi Y."/>
            <person name="Fukuda K."/>
            <person name="Ohkuma M."/>
            <person name="Moriuchi R."/>
            <person name="Dohra H."/>
            <person name="Kimbara K."/>
            <person name="Shintani M."/>
        </authorList>
    </citation>
    <scope>NUCLEOTIDE SEQUENCE [LARGE SCALE GENOMIC DNA]</scope>
    <source>
        <strain evidence="7 8">Ys</strain>
    </source>
</reference>
<dbReference type="InterPro" id="IPR007627">
    <property type="entry name" value="RNA_pol_sigma70_r2"/>
</dbReference>
<keyword evidence="8" id="KW-1185">Reference proteome</keyword>
<dbReference type="InterPro" id="IPR036388">
    <property type="entry name" value="WH-like_DNA-bd_sf"/>
</dbReference>
<dbReference type="GO" id="GO:0016987">
    <property type="term" value="F:sigma factor activity"/>
    <property type="evidence" value="ECO:0007669"/>
    <property type="project" value="UniProtKB-KW"/>
</dbReference>
<evidence type="ECO:0000256" key="3">
    <source>
        <dbReference type="ARBA" id="ARBA00023082"/>
    </source>
</evidence>
<dbReference type="SUPFAM" id="SSF88659">
    <property type="entry name" value="Sigma3 and sigma4 domains of RNA polymerase sigma factors"/>
    <property type="match status" value="1"/>
</dbReference>
<dbReference type="Gene3D" id="1.10.10.10">
    <property type="entry name" value="Winged helix-like DNA-binding domain superfamily/Winged helix DNA-binding domain"/>
    <property type="match status" value="1"/>
</dbReference>
<dbReference type="SUPFAM" id="SSF88946">
    <property type="entry name" value="Sigma2 domain of RNA polymerase sigma factors"/>
    <property type="match status" value="1"/>
</dbReference>
<dbReference type="PANTHER" id="PTHR43133:SF62">
    <property type="entry name" value="RNA POLYMERASE SIGMA FACTOR SIGZ"/>
    <property type="match status" value="1"/>
</dbReference>
<dbReference type="InterPro" id="IPR013324">
    <property type="entry name" value="RNA_pol_sigma_r3/r4-like"/>
</dbReference>
<dbReference type="InterPro" id="IPR039425">
    <property type="entry name" value="RNA_pol_sigma-70-like"/>
</dbReference>
<evidence type="ECO:0000256" key="4">
    <source>
        <dbReference type="ARBA" id="ARBA00023163"/>
    </source>
</evidence>
<dbReference type="GO" id="GO:0003677">
    <property type="term" value="F:DNA binding"/>
    <property type="evidence" value="ECO:0007669"/>
    <property type="project" value="InterPro"/>
</dbReference>
<proteinExistence type="inferred from homology"/>
<feature type="domain" description="RNA polymerase sigma-70 region 2" evidence="5">
    <location>
        <begin position="7"/>
        <end position="70"/>
    </location>
</feature>
<dbReference type="OrthoDB" id="9780326at2"/>
<evidence type="ECO:0000256" key="2">
    <source>
        <dbReference type="ARBA" id="ARBA00023015"/>
    </source>
</evidence>
<dbReference type="Gene3D" id="1.10.1740.10">
    <property type="match status" value="1"/>
</dbReference>
<dbReference type="RefSeq" id="WP_127121627.1">
    <property type="nucleotide sequence ID" value="NZ_BHXQ01000002.1"/>
</dbReference>
<organism evidence="7 8">
    <name type="scientific">Chryseotalea sanaruensis</name>
    <dbReference type="NCBI Taxonomy" id="2482724"/>
    <lineage>
        <taxon>Bacteria</taxon>
        <taxon>Pseudomonadati</taxon>
        <taxon>Bacteroidota</taxon>
        <taxon>Cytophagia</taxon>
        <taxon>Cytophagales</taxon>
        <taxon>Chryseotaleaceae</taxon>
        <taxon>Chryseotalea</taxon>
    </lineage>
</organism>
<dbReference type="InterPro" id="IPR013249">
    <property type="entry name" value="RNA_pol_sigma70_r4_t2"/>
</dbReference>
<comment type="similarity">
    <text evidence="1">Belongs to the sigma-70 factor family. ECF subfamily.</text>
</comment>
<evidence type="ECO:0000313" key="7">
    <source>
        <dbReference type="EMBL" id="GCC50978.1"/>
    </source>
</evidence>
<evidence type="ECO:0000259" key="5">
    <source>
        <dbReference type="Pfam" id="PF04542"/>
    </source>
</evidence>
<keyword evidence="2" id="KW-0805">Transcription regulation</keyword>
<dbReference type="EMBL" id="BHXQ01000002">
    <property type="protein sequence ID" value="GCC50978.1"/>
    <property type="molecule type" value="Genomic_DNA"/>
</dbReference>
<dbReference type="InterPro" id="IPR013325">
    <property type="entry name" value="RNA_pol_sigma_r2"/>
</dbReference>
<dbReference type="NCBIfam" id="TIGR02937">
    <property type="entry name" value="sigma70-ECF"/>
    <property type="match status" value="1"/>
</dbReference>
<name>A0A401U7V5_9BACT</name>
<accession>A0A401U7V5</accession>
<dbReference type="Pfam" id="PF04542">
    <property type="entry name" value="Sigma70_r2"/>
    <property type="match status" value="1"/>
</dbReference>